<feature type="domain" description="VOC" evidence="2">
    <location>
        <begin position="18"/>
        <end position="143"/>
    </location>
</feature>
<dbReference type="PROSITE" id="PS51819">
    <property type="entry name" value="VOC"/>
    <property type="match status" value="1"/>
</dbReference>
<evidence type="ECO:0000259" key="2">
    <source>
        <dbReference type="PROSITE" id="PS51819"/>
    </source>
</evidence>
<dbReference type="GO" id="GO:0004462">
    <property type="term" value="F:lactoylglutathione lyase activity"/>
    <property type="evidence" value="ECO:0007669"/>
    <property type="project" value="InterPro"/>
</dbReference>
<sequence length="162" mass="18318">MPYDLGRDAITAKDAIMRYLHTMVRVTDLEASLDFYCNKLGLVETNRKEVEAGRFTLVFLAAPSDEDSARATRAPELELTYNWDPEDYDGGRNFGHLAYYVDDIYETCQRLMDTGVTINRPPRDGRMAFVRSPDNISIELLQEGDAKAAAEPWASMPNTGVW</sequence>
<keyword evidence="1" id="KW-0479">Metal-binding</keyword>
<dbReference type="SUPFAM" id="SSF54593">
    <property type="entry name" value="Glyoxalase/Bleomycin resistance protein/Dihydroxybiphenyl dioxygenase"/>
    <property type="match status" value="1"/>
</dbReference>
<organism evidence="3">
    <name type="scientific">uncultured bacterium BAC17H8</name>
    <dbReference type="NCBI Taxonomy" id="332980"/>
    <lineage>
        <taxon>Bacteria</taxon>
        <taxon>environmental samples</taxon>
    </lineage>
</organism>
<keyword evidence="3" id="KW-0456">Lyase</keyword>
<evidence type="ECO:0000313" key="3">
    <source>
        <dbReference type="EMBL" id="AAY87307.1"/>
    </source>
</evidence>
<evidence type="ECO:0000256" key="1">
    <source>
        <dbReference type="ARBA" id="ARBA00022723"/>
    </source>
</evidence>
<protein>
    <submittedName>
        <fullName evidence="3">Predicted lactoylglutathione lyase</fullName>
    </submittedName>
</protein>
<dbReference type="InterPro" id="IPR004360">
    <property type="entry name" value="Glyas_Fos-R_dOase_dom"/>
</dbReference>
<dbReference type="AlphaFoldDB" id="Q4JMK6"/>
<dbReference type="InterPro" id="IPR029068">
    <property type="entry name" value="Glyas_Bleomycin-R_OHBP_Dase"/>
</dbReference>
<reference evidence="3" key="1">
    <citation type="journal article" date="2005" name="PLoS Biol.">
        <title>New insights into metabolic properties of marine bacteria encoding proteorhodopsins.</title>
        <authorList>
            <person name="Sabehi G."/>
            <person name="Loy A."/>
            <person name="Jung K.H."/>
            <person name="Partha R."/>
            <person name="Spudich J.L."/>
            <person name="Isaacson T."/>
            <person name="Hirschberg J."/>
            <person name="Wagner M."/>
            <person name="Beja O."/>
        </authorList>
    </citation>
    <scope>NUCLEOTIDE SEQUENCE</scope>
</reference>
<dbReference type="Pfam" id="PF00903">
    <property type="entry name" value="Glyoxalase"/>
    <property type="match status" value="1"/>
</dbReference>
<dbReference type="PANTHER" id="PTHR10374:SF30">
    <property type="entry name" value="LACTOYLGLUTATHIONE LYASE"/>
    <property type="match status" value="1"/>
</dbReference>
<dbReference type="PANTHER" id="PTHR10374">
    <property type="entry name" value="LACTOYLGLUTATHIONE LYASE GLYOXALASE I"/>
    <property type="match status" value="1"/>
</dbReference>
<dbReference type="EMBL" id="DQ068068">
    <property type="protein sequence ID" value="AAY87307.1"/>
    <property type="molecule type" value="Genomic_DNA"/>
</dbReference>
<dbReference type="InterPro" id="IPR018146">
    <property type="entry name" value="Glyoxalase_1_CS"/>
</dbReference>
<accession>Q4JMK6</accession>
<dbReference type="PROSITE" id="PS00934">
    <property type="entry name" value="GLYOXALASE_I_1"/>
    <property type="match status" value="1"/>
</dbReference>
<dbReference type="GO" id="GO:0046872">
    <property type="term" value="F:metal ion binding"/>
    <property type="evidence" value="ECO:0007669"/>
    <property type="project" value="UniProtKB-KW"/>
</dbReference>
<dbReference type="Gene3D" id="3.10.180.10">
    <property type="entry name" value="2,3-Dihydroxybiphenyl 1,2-Dioxygenase, domain 1"/>
    <property type="match status" value="1"/>
</dbReference>
<proteinExistence type="predicted"/>
<name>Q4JMK6_9BACT</name>
<dbReference type="InterPro" id="IPR037523">
    <property type="entry name" value="VOC_core"/>
</dbReference>